<name>A0A0G0Z552_9BACT</name>
<dbReference type="Pfam" id="PF00750">
    <property type="entry name" value="tRNA-synt_1d"/>
    <property type="match status" value="1"/>
</dbReference>
<dbReference type="Gene3D" id="3.30.1360.70">
    <property type="entry name" value="Arginyl tRNA synthetase N-terminal domain"/>
    <property type="match status" value="1"/>
</dbReference>
<dbReference type="SMART" id="SM01016">
    <property type="entry name" value="Arg_tRNA_synt_N"/>
    <property type="match status" value="1"/>
</dbReference>
<evidence type="ECO:0000256" key="5">
    <source>
        <dbReference type="ARBA" id="ARBA00022840"/>
    </source>
</evidence>
<dbReference type="GO" id="GO:0005737">
    <property type="term" value="C:cytoplasm"/>
    <property type="evidence" value="ECO:0007669"/>
    <property type="project" value="UniProtKB-UniRule"/>
</dbReference>
<dbReference type="InterPro" id="IPR036695">
    <property type="entry name" value="Arg-tRNA-synth_N_sf"/>
</dbReference>
<dbReference type="Gene3D" id="1.10.730.10">
    <property type="entry name" value="Isoleucyl-tRNA Synthetase, Domain 1"/>
    <property type="match status" value="1"/>
</dbReference>
<evidence type="ECO:0000256" key="6">
    <source>
        <dbReference type="ARBA" id="ARBA00022917"/>
    </source>
</evidence>
<comment type="similarity">
    <text evidence="1 10">Belongs to the class-I aminoacyl-tRNA synthetase family.</text>
</comment>
<dbReference type="GO" id="GO:0005524">
    <property type="term" value="F:ATP binding"/>
    <property type="evidence" value="ECO:0007669"/>
    <property type="project" value="UniProtKB-KW"/>
</dbReference>
<dbReference type="Gene3D" id="3.40.50.620">
    <property type="entry name" value="HUPs"/>
    <property type="match status" value="1"/>
</dbReference>
<keyword evidence="5 10" id="KW-0067">ATP-binding</keyword>
<dbReference type="InterPro" id="IPR009080">
    <property type="entry name" value="tRNAsynth_Ia_anticodon-bd"/>
</dbReference>
<keyword evidence="7 10" id="KW-0030">Aminoacyl-tRNA synthetase</keyword>
<feature type="domain" description="DALR anticodon binding" evidence="11">
    <location>
        <begin position="429"/>
        <end position="542"/>
    </location>
</feature>
<dbReference type="InterPro" id="IPR001278">
    <property type="entry name" value="Arg-tRNA-ligase"/>
</dbReference>
<dbReference type="InterPro" id="IPR005148">
    <property type="entry name" value="Arg-tRNA-synth_N"/>
</dbReference>
<dbReference type="GO" id="GO:0006420">
    <property type="term" value="P:arginyl-tRNA aminoacylation"/>
    <property type="evidence" value="ECO:0007669"/>
    <property type="project" value="UniProtKB-UniRule"/>
</dbReference>
<evidence type="ECO:0000256" key="10">
    <source>
        <dbReference type="RuleBase" id="RU363038"/>
    </source>
</evidence>
<dbReference type="Pfam" id="PF05746">
    <property type="entry name" value="DALR_1"/>
    <property type="match status" value="1"/>
</dbReference>
<organism evidence="13 14">
    <name type="scientific">candidate division CPR1 bacterium GW2011_GWA2_42_17</name>
    <dbReference type="NCBI Taxonomy" id="1618341"/>
    <lineage>
        <taxon>Bacteria</taxon>
        <taxon>candidate division CPR1</taxon>
    </lineage>
</organism>
<gene>
    <name evidence="13" type="ORF">UV05_C0019G0003</name>
</gene>
<keyword evidence="3 10" id="KW-0436">Ligase</keyword>
<proteinExistence type="inferred from homology"/>
<dbReference type="InterPro" id="IPR008909">
    <property type="entry name" value="DALR_anticod-bd"/>
</dbReference>
<protein>
    <recommendedName>
        <fullName evidence="2 9">Arginine--tRNA ligase</fullName>
        <ecNumber evidence="2 9">6.1.1.19</ecNumber>
    </recommendedName>
</protein>
<dbReference type="InterPro" id="IPR035684">
    <property type="entry name" value="ArgRS_core"/>
</dbReference>
<evidence type="ECO:0000313" key="14">
    <source>
        <dbReference type="Proteomes" id="UP000034875"/>
    </source>
</evidence>
<evidence type="ECO:0000256" key="7">
    <source>
        <dbReference type="ARBA" id="ARBA00023146"/>
    </source>
</evidence>
<comment type="caution">
    <text evidence="13">The sequence shown here is derived from an EMBL/GenBank/DDBJ whole genome shotgun (WGS) entry which is preliminary data.</text>
</comment>
<reference evidence="13 14" key="1">
    <citation type="journal article" date="2015" name="Nature">
        <title>rRNA introns, odd ribosomes, and small enigmatic genomes across a large radiation of phyla.</title>
        <authorList>
            <person name="Brown C.T."/>
            <person name="Hug L.A."/>
            <person name="Thomas B.C."/>
            <person name="Sharon I."/>
            <person name="Castelle C.J."/>
            <person name="Singh A."/>
            <person name="Wilkins M.J."/>
            <person name="Williams K.H."/>
            <person name="Banfield J.F."/>
        </authorList>
    </citation>
    <scope>NUCLEOTIDE SEQUENCE [LARGE SCALE GENOMIC DNA]</scope>
</reference>
<accession>A0A0G0Z552</accession>
<evidence type="ECO:0000313" key="13">
    <source>
        <dbReference type="EMBL" id="KKS43834.1"/>
    </source>
</evidence>
<dbReference type="PATRIC" id="fig|1618341.3.peg.375"/>
<dbReference type="SUPFAM" id="SSF55190">
    <property type="entry name" value="Arginyl-tRNA synthetase (ArgRS), N-terminal 'additional' domain"/>
    <property type="match status" value="1"/>
</dbReference>
<evidence type="ECO:0000256" key="2">
    <source>
        <dbReference type="ARBA" id="ARBA00012837"/>
    </source>
</evidence>
<evidence type="ECO:0000259" key="11">
    <source>
        <dbReference type="SMART" id="SM00836"/>
    </source>
</evidence>
<dbReference type="SMART" id="SM00836">
    <property type="entry name" value="DALR_1"/>
    <property type="match status" value="1"/>
</dbReference>
<dbReference type="PANTHER" id="PTHR11956:SF5">
    <property type="entry name" value="ARGININE--TRNA LIGASE, CYTOPLASMIC"/>
    <property type="match status" value="1"/>
</dbReference>
<dbReference type="SUPFAM" id="SSF52374">
    <property type="entry name" value="Nucleotidylyl transferase"/>
    <property type="match status" value="1"/>
</dbReference>
<comment type="catalytic activity">
    <reaction evidence="8">
        <text>tRNA(Arg) + L-arginine + ATP = L-arginyl-tRNA(Arg) + AMP + diphosphate</text>
        <dbReference type="Rhea" id="RHEA:20301"/>
        <dbReference type="Rhea" id="RHEA-COMP:9658"/>
        <dbReference type="Rhea" id="RHEA-COMP:9673"/>
        <dbReference type="ChEBI" id="CHEBI:30616"/>
        <dbReference type="ChEBI" id="CHEBI:32682"/>
        <dbReference type="ChEBI" id="CHEBI:33019"/>
        <dbReference type="ChEBI" id="CHEBI:78442"/>
        <dbReference type="ChEBI" id="CHEBI:78513"/>
        <dbReference type="ChEBI" id="CHEBI:456215"/>
        <dbReference type="EC" id="6.1.1.19"/>
    </reaction>
</comment>
<dbReference type="CDD" id="cd00671">
    <property type="entry name" value="ArgRS_core"/>
    <property type="match status" value="1"/>
</dbReference>
<dbReference type="Proteomes" id="UP000034875">
    <property type="component" value="Unassembled WGS sequence"/>
</dbReference>
<evidence type="ECO:0000256" key="4">
    <source>
        <dbReference type="ARBA" id="ARBA00022741"/>
    </source>
</evidence>
<keyword evidence="4 10" id="KW-0547">Nucleotide-binding</keyword>
<dbReference type="EMBL" id="LCCZ01000019">
    <property type="protein sequence ID" value="KKS43834.1"/>
    <property type="molecule type" value="Genomic_DNA"/>
</dbReference>
<dbReference type="InterPro" id="IPR014729">
    <property type="entry name" value="Rossmann-like_a/b/a_fold"/>
</dbReference>
<sequence length="544" mass="61847">MKIIFILMETVKFLINQDLAEAFKANGLEMAGEALVQPADLDRADFTCNLCFRLAREAKCAPNVLADKIAEAINNKYKKSEQNEYKVYSTSGYINFTVNDSYKINWLNEVEAKGLSAVIKAADKKMDINLEFISANPTGPLTLANGRAGFLGDALSNILELVGHKVTREYYINDAGNQIKILGRAVKARLGLIKAEDNYYQGEYIADLAEKFKDQADLEDEDFGRVLAEYLLKAEIKPVILHSMGVKIESWISEYKDIRRVGFLEQILAQLKETVYTYKEEGAVWLKTTAFGDDKDRVLIKADGEMTYFLVDIAYHYHKLQRGFDKLITILGADHYGHIKRMQAGLRALGYDPKLLEIVILQMIKLYQGGAEIKMSKRAGNYVLMQQALNEVPADLLRFYLLSYNPNSQVDIDLDALSSKSDKNPVYSVQYMFARLNSMLQKASELKILEFNADELSDEWQRLFKELYYLPQAIERAGENCQPNLLAGAILSLALTFHKYYEKERLIVFDRVIFSRHLLIKALHISVKEALKILGISAPDRMIK</sequence>
<evidence type="ECO:0000256" key="1">
    <source>
        <dbReference type="ARBA" id="ARBA00005594"/>
    </source>
</evidence>
<dbReference type="AlphaFoldDB" id="A0A0G0Z552"/>
<feature type="domain" description="Arginyl tRNA synthetase N-terminal" evidence="12">
    <location>
        <begin position="9"/>
        <end position="98"/>
    </location>
</feature>
<dbReference type="Pfam" id="PF03485">
    <property type="entry name" value="Arg_tRNA_synt_N"/>
    <property type="match status" value="1"/>
</dbReference>
<evidence type="ECO:0000259" key="12">
    <source>
        <dbReference type="SMART" id="SM01016"/>
    </source>
</evidence>
<dbReference type="PANTHER" id="PTHR11956">
    <property type="entry name" value="ARGINYL-TRNA SYNTHETASE"/>
    <property type="match status" value="1"/>
</dbReference>
<keyword evidence="6 10" id="KW-0648">Protein biosynthesis</keyword>
<dbReference type="SUPFAM" id="SSF47323">
    <property type="entry name" value="Anticodon-binding domain of a subclass of class I aminoacyl-tRNA synthetases"/>
    <property type="match status" value="1"/>
</dbReference>
<dbReference type="PRINTS" id="PR01038">
    <property type="entry name" value="TRNASYNTHARG"/>
</dbReference>
<evidence type="ECO:0000256" key="3">
    <source>
        <dbReference type="ARBA" id="ARBA00022598"/>
    </source>
</evidence>
<dbReference type="GO" id="GO:0004814">
    <property type="term" value="F:arginine-tRNA ligase activity"/>
    <property type="evidence" value="ECO:0007669"/>
    <property type="project" value="UniProtKB-UniRule"/>
</dbReference>
<dbReference type="EC" id="6.1.1.19" evidence="2 9"/>
<dbReference type="NCBIfam" id="TIGR00456">
    <property type="entry name" value="argS"/>
    <property type="match status" value="1"/>
</dbReference>
<evidence type="ECO:0000256" key="9">
    <source>
        <dbReference type="NCBIfam" id="TIGR00456"/>
    </source>
</evidence>
<evidence type="ECO:0000256" key="8">
    <source>
        <dbReference type="ARBA" id="ARBA00049339"/>
    </source>
</evidence>